<protein>
    <submittedName>
        <fullName evidence="4">Topoisomerase</fullName>
    </submittedName>
</protein>
<dbReference type="GO" id="GO:0005694">
    <property type="term" value="C:chromosome"/>
    <property type="evidence" value="ECO:0007669"/>
    <property type="project" value="InterPro"/>
</dbReference>
<keyword evidence="5" id="KW-1185">Reference proteome</keyword>
<reference evidence="4 5" key="1">
    <citation type="submission" date="2020-06" db="EMBL/GenBank/DDBJ databases">
        <title>Interaction of electrochemicaly active bacteria, Geobacter bremensis R4 on different carbon anode.</title>
        <authorList>
            <person name="Meng L."/>
            <person name="Yoshida N."/>
        </authorList>
    </citation>
    <scope>NUCLEOTIDE SEQUENCE [LARGE SCALE GENOMIC DNA]</scope>
    <source>
        <strain evidence="4 5">R4</strain>
    </source>
</reference>
<evidence type="ECO:0000259" key="2">
    <source>
        <dbReference type="Pfam" id="PF01396"/>
    </source>
</evidence>
<feature type="domain" description="DUF2726" evidence="3">
    <location>
        <begin position="39"/>
        <end position="161"/>
    </location>
</feature>
<evidence type="ECO:0000313" key="5">
    <source>
        <dbReference type="Proteomes" id="UP000515472"/>
    </source>
</evidence>
<keyword evidence="4" id="KW-0413">Isomerase</keyword>
<dbReference type="Pfam" id="PF01396">
    <property type="entry name" value="Zn_ribbon_Top1"/>
    <property type="match status" value="1"/>
</dbReference>
<feature type="domain" description="DNA topoisomerase type IA zn finger" evidence="2">
    <location>
        <begin position="210"/>
        <end position="245"/>
    </location>
</feature>
<sequence>MAMNLVVVLAIVVILVGLLAALKIKSPTKDGSLAFQSREPFLSPAERSFLGVLEQALDNNYRVLGKVRLGDLIKPAKGLSKSKRVSALNKVNQKHVDFVVCSSTDLAVLGVVELDDQSHGREDRAERDLFVDEALSGAGIPIARFSAKKGYQIQEVRTKLADMFKITLIGSASTLPQAQEPTPPQAVLKSEPGSTPTVAQPEHMEMIPMCERCGATMVKRQAKNGEHAGKFFWACSTFPKCRQVVAIT</sequence>
<evidence type="ECO:0000259" key="3">
    <source>
        <dbReference type="Pfam" id="PF10881"/>
    </source>
</evidence>
<dbReference type="SUPFAM" id="SSF57783">
    <property type="entry name" value="Zinc beta-ribbon"/>
    <property type="match status" value="1"/>
</dbReference>
<name>A0A6S6LXJ6_9BACT</name>
<proteinExistence type="predicted"/>
<dbReference type="KEGG" id="gbn:GEOBRER4_15370"/>
<evidence type="ECO:0000313" key="4">
    <source>
        <dbReference type="EMBL" id="BCG46787.1"/>
    </source>
</evidence>
<dbReference type="InterPro" id="IPR024402">
    <property type="entry name" value="DUF2726"/>
</dbReference>
<dbReference type="EMBL" id="AP023213">
    <property type="protein sequence ID" value="BCG46787.1"/>
    <property type="molecule type" value="Genomic_DNA"/>
</dbReference>
<dbReference type="Pfam" id="PF10881">
    <property type="entry name" value="DUF2726"/>
    <property type="match status" value="1"/>
</dbReference>
<dbReference type="GO" id="GO:0003677">
    <property type="term" value="F:DNA binding"/>
    <property type="evidence" value="ECO:0007669"/>
    <property type="project" value="InterPro"/>
</dbReference>
<accession>A0A6S6LXJ6</accession>
<dbReference type="GO" id="GO:0003916">
    <property type="term" value="F:DNA topoisomerase activity"/>
    <property type="evidence" value="ECO:0007669"/>
    <property type="project" value="InterPro"/>
</dbReference>
<dbReference type="Gene3D" id="3.30.65.10">
    <property type="entry name" value="Bacterial Topoisomerase I, domain 1"/>
    <property type="match status" value="1"/>
</dbReference>
<dbReference type="InterPro" id="IPR013498">
    <property type="entry name" value="Topo_IA_Znf"/>
</dbReference>
<dbReference type="GO" id="GO:0006265">
    <property type="term" value="P:DNA topological change"/>
    <property type="evidence" value="ECO:0007669"/>
    <property type="project" value="InterPro"/>
</dbReference>
<dbReference type="PIRSF" id="PIRSF028063">
    <property type="entry name" value="UCP028063"/>
    <property type="match status" value="1"/>
</dbReference>
<dbReference type="Proteomes" id="UP000515472">
    <property type="component" value="Chromosome"/>
</dbReference>
<organism evidence="4 5">
    <name type="scientific">Citrifermentans bremense</name>
    <dbReference type="NCBI Taxonomy" id="60035"/>
    <lineage>
        <taxon>Bacteria</taxon>
        <taxon>Pseudomonadati</taxon>
        <taxon>Thermodesulfobacteriota</taxon>
        <taxon>Desulfuromonadia</taxon>
        <taxon>Geobacterales</taxon>
        <taxon>Geobacteraceae</taxon>
        <taxon>Citrifermentans</taxon>
    </lineage>
</organism>
<dbReference type="InterPro" id="IPR014538">
    <property type="entry name" value="UCP028063_topo_Znf"/>
</dbReference>
<feature type="region of interest" description="Disordered" evidence="1">
    <location>
        <begin position="175"/>
        <end position="199"/>
    </location>
</feature>
<dbReference type="AlphaFoldDB" id="A0A6S6LXJ6"/>
<gene>
    <name evidence="4" type="ORF">GEOBRER4_15370</name>
</gene>
<evidence type="ECO:0000256" key="1">
    <source>
        <dbReference type="SAM" id="MobiDB-lite"/>
    </source>
</evidence>